<keyword evidence="1" id="KW-0472">Membrane</keyword>
<dbReference type="EMBL" id="RQGN01000091">
    <property type="protein sequence ID" value="TGL95227.1"/>
    <property type="molecule type" value="Genomic_DNA"/>
</dbReference>
<proteinExistence type="predicted"/>
<keyword evidence="1" id="KW-1133">Transmembrane helix</keyword>
<dbReference type="AlphaFoldDB" id="A0A5F2AZ35"/>
<evidence type="ECO:0008006" key="5">
    <source>
        <dbReference type="Google" id="ProtNLM"/>
    </source>
</evidence>
<feature type="transmembrane region" description="Helical" evidence="1">
    <location>
        <begin position="94"/>
        <end position="114"/>
    </location>
</feature>
<dbReference type="InterPro" id="IPR058068">
    <property type="entry name" value="LIC_13387-like"/>
</dbReference>
<name>A0A5F2AZ35_9LEPT</name>
<evidence type="ECO:0000256" key="1">
    <source>
        <dbReference type="SAM" id="Phobius"/>
    </source>
</evidence>
<dbReference type="Proteomes" id="UP000298429">
    <property type="component" value="Unassembled WGS sequence"/>
</dbReference>
<evidence type="ECO:0000256" key="2">
    <source>
        <dbReference type="SAM" id="SignalP"/>
    </source>
</evidence>
<keyword evidence="2" id="KW-0732">Signal</keyword>
<feature type="transmembrane region" description="Helical" evidence="1">
    <location>
        <begin position="60"/>
        <end position="82"/>
    </location>
</feature>
<dbReference type="RefSeq" id="WP_135672019.1">
    <property type="nucleotide sequence ID" value="NZ_RQGN01000091.1"/>
</dbReference>
<organism evidence="3 4">
    <name type="scientific">Leptospira barantonii</name>
    <dbReference type="NCBI Taxonomy" id="2023184"/>
    <lineage>
        <taxon>Bacteria</taxon>
        <taxon>Pseudomonadati</taxon>
        <taxon>Spirochaetota</taxon>
        <taxon>Spirochaetia</taxon>
        <taxon>Leptospirales</taxon>
        <taxon>Leptospiraceae</taxon>
        <taxon>Leptospira</taxon>
    </lineage>
</organism>
<evidence type="ECO:0000313" key="4">
    <source>
        <dbReference type="Proteomes" id="UP000298429"/>
    </source>
</evidence>
<feature type="signal peptide" evidence="2">
    <location>
        <begin position="1"/>
        <end position="24"/>
    </location>
</feature>
<evidence type="ECO:0000313" key="3">
    <source>
        <dbReference type="EMBL" id="TGL95227.1"/>
    </source>
</evidence>
<keyword evidence="1" id="KW-0812">Transmembrane</keyword>
<dbReference type="OrthoDB" id="328786at2"/>
<accession>A0A5F2AZ35</accession>
<dbReference type="NCBIfam" id="NF047765">
    <property type="entry name" value="LIC_13387_fam"/>
    <property type="match status" value="1"/>
</dbReference>
<reference evidence="3 4" key="1">
    <citation type="journal article" date="2019" name="PLoS Negl. Trop. Dis.">
        <title>Revisiting the worldwide diversity of Leptospira species in the environment.</title>
        <authorList>
            <person name="Vincent A.T."/>
            <person name="Schiettekatte O."/>
            <person name="Bourhy P."/>
            <person name="Veyrier F.J."/>
            <person name="Picardeau M."/>
        </authorList>
    </citation>
    <scope>NUCLEOTIDE SEQUENCE [LARGE SCALE GENOMIC DNA]</scope>
    <source>
        <strain evidence="3 4">201702444</strain>
    </source>
</reference>
<feature type="chain" id="PRO_5023055834" description="DUF4306 domain-containing protein" evidence="2">
    <location>
        <begin position="25"/>
        <end position="140"/>
    </location>
</feature>
<comment type="caution">
    <text evidence="3">The sequence shown here is derived from an EMBL/GenBank/DDBJ whole genome shotgun (WGS) entry which is preliminary data.</text>
</comment>
<gene>
    <name evidence="3" type="ORF">EHQ76_16615</name>
</gene>
<protein>
    <recommendedName>
        <fullName evidence="5">DUF4306 domain-containing protein</fullName>
    </recommendedName>
</protein>
<feature type="transmembrane region" description="Helical" evidence="1">
    <location>
        <begin position="120"/>
        <end position="137"/>
    </location>
</feature>
<sequence length="140" mass="15487">MKAKLFIRIASVLMIVFVAGHSTGHFTRYNTVEPQALSTISAMQQTKIPMEGVNRSYDQFYTGMSLNLSIVLISLVVLLWFLSDLSESNPRAALKLLIPVFFCISCFAVTGFIYFFIAPAAISTLGALSLLIGIFLLRKN</sequence>